<evidence type="ECO:0000256" key="3">
    <source>
        <dbReference type="ARBA" id="ARBA00016612"/>
    </source>
</evidence>
<feature type="transmembrane region" description="Helical" evidence="9">
    <location>
        <begin position="24"/>
        <end position="42"/>
    </location>
</feature>
<dbReference type="AlphaFoldDB" id="A0A2H9TR75"/>
<comment type="function">
    <text evidence="9">Core subunit of the mitochondrial membrane respiratory chain NADH dehydrogenase (Complex I) which catalyzes electron transfer from NADH through the respiratory chain, using ubiquinone as an electron acceptor.</text>
</comment>
<organism evidence="10 11">
    <name type="scientific">Paramicrosporidium saccamoebae</name>
    <dbReference type="NCBI Taxonomy" id="1246581"/>
    <lineage>
        <taxon>Eukaryota</taxon>
        <taxon>Fungi</taxon>
        <taxon>Fungi incertae sedis</taxon>
        <taxon>Cryptomycota</taxon>
        <taxon>Cryptomycota incertae sedis</taxon>
        <taxon>Paramicrosporidium</taxon>
    </lineage>
</organism>
<comment type="catalytic activity">
    <reaction evidence="8 9">
        <text>a ubiquinone + NADH + 5 H(+)(in) = a ubiquinol + NAD(+) + 4 H(+)(out)</text>
        <dbReference type="Rhea" id="RHEA:29091"/>
        <dbReference type="Rhea" id="RHEA-COMP:9565"/>
        <dbReference type="Rhea" id="RHEA-COMP:9566"/>
        <dbReference type="ChEBI" id="CHEBI:15378"/>
        <dbReference type="ChEBI" id="CHEBI:16389"/>
        <dbReference type="ChEBI" id="CHEBI:17976"/>
        <dbReference type="ChEBI" id="CHEBI:57540"/>
        <dbReference type="ChEBI" id="CHEBI:57945"/>
        <dbReference type="EC" id="7.1.1.2"/>
    </reaction>
</comment>
<dbReference type="PANTHER" id="PTHR11434">
    <property type="entry name" value="NADH-UBIQUINONE OXIDOREDUCTASE SUBUNIT ND4L"/>
    <property type="match status" value="1"/>
</dbReference>
<reference evidence="10 11" key="1">
    <citation type="submission" date="2016-10" db="EMBL/GenBank/DDBJ databases">
        <title>The genome of Paramicrosporidium saccamoebae is the missing link in understanding Cryptomycota and Microsporidia evolution.</title>
        <authorList>
            <person name="Quandt C.A."/>
            <person name="Beaudet D."/>
            <person name="Corsaro D."/>
            <person name="Michel R."/>
            <person name="Corradi N."/>
            <person name="James T."/>
        </authorList>
    </citation>
    <scope>NUCLEOTIDE SEQUENCE [LARGE SCALE GENOMIC DNA]</scope>
    <source>
        <strain evidence="10 11">KSL3</strain>
    </source>
</reference>
<dbReference type="Gene3D" id="1.10.287.3510">
    <property type="match status" value="1"/>
</dbReference>
<keyword evidence="10" id="KW-0560">Oxidoreductase</keyword>
<keyword evidence="9" id="KW-1278">Translocase</keyword>
<dbReference type="GO" id="GO:0042773">
    <property type="term" value="P:ATP synthesis coupled electron transport"/>
    <property type="evidence" value="ECO:0007669"/>
    <property type="project" value="UniProtKB-UniRule"/>
</dbReference>
<dbReference type="GO" id="GO:0030964">
    <property type="term" value="C:NADH dehydrogenase complex"/>
    <property type="evidence" value="ECO:0007669"/>
    <property type="project" value="TreeGrafter"/>
</dbReference>
<geneLocation type="mitochondrion" evidence="10"/>
<keyword evidence="11" id="KW-1185">Reference proteome</keyword>
<dbReference type="Pfam" id="PF00420">
    <property type="entry name" value="Oxidored_q2"/>
    <property type="match status" value="1"/>
</dbReference>
<evidence type="ECO:0000256" key="1">
    <source>
        <dbReference type="ARBA" id="ARBA00004141"/>
    </source>
</evidence>
<accession>A0A2H9TR75</accession>
<dbReference type="EMBL" id="MTSL01000001">
    <property type="protein sequence ID" value="PJF20190.1"/>
    <property type="molecule type" value="Genomic_DNA"/>
</dbReference>
<keyword evidence="9 10" id="KW-0496">Mitochondrion</keyword>
<dbReference type="PANTHER" id="PTHR11434:SF16">
    <property type="entry name" value="NADH-UBIQUINONE OXIDOREDUCTASE CHAIN 4L"/>
    <property type="match status" value="1"/>
</dbReference>
<comment type="caution">
    <text evidence="10">The sequence shown here is derived from an EMBL/GenBank/DDBJ whole genome shotgun (WGS) entry which is preliminary data.</text>
</comment>
<feature type="transmembrane region" description="Helical" evidence="9">
    <location>
        <begin position="54"/>
        <end position="78"/>
    </location>
</feature>
<dbReference type="InterPro" id="IPR001133">
    <property type="entry name" value="NADH_UbQ_OxRdtase_chain4L/K"/>
</dbReference>
<evidence type="ECO:0000256" key="5">
    <source>
        <dbReference type="ARBA" id="ARBA00022692"/>
    </source>
</evidence>
<keyword evidence="7 9" id="KW-0472">Membrane</keyword>
<keyword evidence="9" id="KW-0520">NAD</keyword>
<evidence type="ECO:0000256" key="7">
    <source>
        <dbReference type="ARBA" id="ARBA00023136"/>
    </source>
</evidence>
<dbReference type="GO" id="GO:0016651">
    <property type="term" value="F:oxidoreductase activity, acting on NAD(P)H"/>
    <property type="evidence" value="ECO:0007669"/>
    <property type="project" value="InterPro"/>
</dbReference>
<keyword evidence="5 9" id="KW-0812">Transmembrane</keyword>
<dbReference type="EC" id="7.1.1.2" evidence="9"/>
<dbReference type="GO" id="GO:0005743">
    <property type="term" value="C:mitochondrial inner membrane"/>
    <property type="evidence" value="ECO:0007669"/>
    <property type="project" value="UniProtKB-SubCell"/>
</dbReference>
<keyword evidence="9" id="KW-0679">Respiratory chain</keyword>
<dbReference type="InterPro" id="IPR039428">
    <property type="entry name" value="NUOK/Mnh_C1-like"/>
</dbReference>
<dbReference type="Proteomes" id="UP000240830">
    <property type="component" value="Mitochondrion MT"/>
</dbReference>
<name>A0A2H9TR75_9FUNG</name>
<dbReference type="GO" id="GO:0008137">
    <property type="term" value="F:NADH dehydrogenase (ubiquinone) activity"/>
    <property type="evidence" value="ECO:0007669"/>
    <property type="project" value="UniProtKB-EC"/>
</dbReference>
<evidence type="ECO:0000256" key="4">
    <source>
        <dbReference type="ARBA" id="ARBA00022448"/>
    </source>
</evidence>
<protein>
    <recommendedName>
        <fullName evidence="3 9">NADH-ubiquinone oxidoreductase chain 4L</fullName>
        <ecNumber evidence="9">7.1.1.2</ecNumber>
    </recommendedName>
</protein>
<keyword evidence="9" id="KW-0999">Mitochondrion inner membrane</keyword>
<sequence>MKLISNILIIVSIISIIKNYKNNILILLSLELLFIALSLIFLESGLYLDDFEGIISSIFIICLTATESALGLTILILASKNTVMTK</sequence>
<evidence type="ECO:0000313" key="10">
    <source>
        <dbReference type="EMBL" id="PJF20190.1"/>
    </source>
</evidence>
<evidence type="ECO:0000256" key="9">
    <source>
        <dbReference type="RuleBase" id="RU004419"/>
    </source>
</evidence>
<keyword evidence="6 9" id="KW-1133">Transmembrane helix</keyword>
<evidence type="ECO:0000256" key="6">
    <source>
        <dbReference type="ARBA" id="ARBA00022989"/>
    </source>
</evidence>
<keyword evidence="9" id="KW-0249">Electron transport</keyword>
<gene>
    <name evidence="10" type="ORF">PSACC_nad4L</name>
</gene>
<evidence type="ECO:0000313" key="11">
    <source>
        <dbReference type="Proteomes" id="UP000240830"/>
    </source>
</evidence>
<comment type="subcellular location">
    <subcellularLocation>
        <location evidence="1">Membrane</location>
        <topology evidence="1">Multi-pass membrane protein</topology>
    </subcellularLocation>
    <subcellularLocation>
        <location evidence="9">Mitochondrion inner membrane</location>
        <topology evidence="9">Multi-pass membrane protein</topology>
    </subcellularLocation>
</comment>
<keyword evidence="9" id="KW-0830">Ubiquinone</keyword>
<comment type="similarity">
    <text evidence="2 9">Belongs to the complex I subunit 4L family.</text>
</comment>
<proteinExistence type="inferred from homology"/>
<keyword evidence="4 9" id="KW-0813">Transport</keyword>
<evidence type="ECO:0000256" key="2">
    <source>
        <dbReference type="ARBA" id="ARBA00010519"/>
    </source>
</evidence>
<evidence type="ECO:0000256" key="8">
    <source>
        <dbReference type="ARBA" id="ARBA00049551"/>
    </source>
</evidence>